<protein>
    <submittedName>
        <fullName evidence="1">Uncharacterized protein</fullName>
    </submittedName>
</protein>
<proteinExistence type="predicted"/>
<gene>
    <name evidence="1" type="ORF">BK649_19220</name>
</gene>
<accession>A0A423F3S5</accession>
<dbReference type="Proteomes" id="UP000283389">
    <property type="component" value="Unassembled WGS sequence"/>
</dbReference>
<dbReference type="AlphaFoldDB" id="A0A423F3S5"/>
<evidence type="ECO:0000313" key="2">
    <source>
        <dbReference type="Proteomes" id="UP000283389"/>
    </source>
</evidence>
<evidence type="ECO:0000313" key="1">
    <source>
        <dbReference type="EMBL" id="ROM49231.1"/>
    </source>
</evidence>
<sequence>MEMIGHHYPSQGSHQSLILGNPELLYDQATQFEIIEYRYSIKGVGGQQIDAIGFVIATNTQTI</sequence>
<comment type="caution">
    <text evidence="1">The sequence shown here is derived from an EMBL/GenBank/DDBJ whole genome shotgun (WGS) entry which is preliminary data.</text>
</comment>
<organism evidence="1 2">
    <name type="scientific">Pseudomonas canadensis</name>
    <dbReference type="NCBI Taxonomy" id="915099"/>
    <lineage>
        <taxon>Bacteria</taxon>
        <taxon>Pseudomonadati</taxon>
        <taxon>Pseudomonadota</taxon>
        <taxon>Gammaproteobacteria</taxon>
        <taxon>Pseudomonadales</taxon>
        <taxon>Pseudomonadaceae</taxon>
        <taxon>Pseudomonas</taxon>
    </lineage>
</organism>
<name>A0A423F3S5_9PSED</name>
<reference evidence="1 2" key="1">
    <citation type="submission" date="2016-10" db="EMBL/GenBank/DDBJ databases">
        <title>Comparative genome analysis of multiple Pseudomonas spp. focuses on biocontrol and plant growth promoting traits.</title>
        <authorList>
            <person name="Tao X.-Y."/>
            <person name="Taylor C.G."/>
        </authorList>
    </citation>
    <scope>NUCLEOTIDE SEQUENCE [LARGE SCALE GENOMIC DNA]</scope>
    <source>
        <strain evidence="1 2">36C8</strain>
    </source>
</reference>
<dbReference type="EMBL" id="MOAZ01000015">
    <property type="protein sequence ID" value="ROM49231.1"/>
    <property type="molecule type" value="Genomic_DNA"/>
</dbReference>